<evidence type="ECO:0000259" key="4">
    <source>
        <dbReference type="Pfam" id="PF01408"/>
    </source>
</evidence>
<dbReference type="Proteomes" id="UP000433493">
    <property type="component" value="Unassembled WGS sequence"/>
</dbReference>
<dbReference type="AlphaFoldDB" id="A0A7J5BEY4"/>
<protein>
    <submittedName>
        <fullName evidence="6">Gfo/Idh/MocA family oxidoreductase</fullName>
    </submittedName>
</protein>
<dbReference type="Gene3D" id="3.40.50.720">
    <property type="entry name" value="NAD(P)-binding Rossmann-like Domain"/>
    <property type="match status" value="1"/>
</dbReference>
<evidence type="ECO:0000256" key="2">
    <source>
        <dbReference type="ARBA" id="ARBA00023002"/>
    </source>
</evidence>
<dbReference type="GO" id="GO:0000166">
    <property type="term" value="F:nucleotide binding"/>
    <property type="evidence" value="ECO:0007669"/>
    <property type="project" value="InterPro"/>
</dbReference>
<keyword evidence="3" id="KW-0520">NAD</keyword>
<evidence type="ECO:0000256" key="3">
    <source>
        <dbReference type="ARBA" id="ARBA00023027"/>
    </source>
</evidence>
<evidence type="ECO:0000259" key="5">
    <source>
        <dbReference type="Pfam" id="PF22725"/>
    </source>
</evidence>
<dbReference type="OrthoDB" id="256869at2"/>
<dbReference type="Gene3D" id="3.30.360.10">
    <property type="entry name" value="Dihydrodipicolinate Reductase, domain 2"/>
    <property type="match status" value="1"/>
</dbReference>
<comment type="similarity">
    <text evidence="1">Belongs to the Gfo/Idh/MocA family.</text>
</comment>
<dbReference type="InterPro" id="IPR000683">
    <property type="entry name" value="Gfo/Idh/MocA-like_OxRdtase_N"/>
</dbReference>
<reference evidence="6 7" key="1">
    <citation type="submission" date="2019-09" db="EMBL/GenBank/DDBJ databases">
        <title>Phylogeny of genus Pseudoclavibacter and closely related genus.</title>
        <authorList>
            <person name="Li Y."/>
        </authorList>
    </citation>
    <scope>NUCLEOTIDE SEQUENCE [LARGE SCALE GENOMIC DNA]</scope>
    <source>
        <strain evidence="6 7">KCTC 13959</strain>
    </source>
</reference>
<dbReference type="SUPFAM" id="SSF51735">
    <property type="entry name" value="NAD(P)-binding Rossmann-fold domains"/>
    <property type="match status" value="1"/>
</dbReference>
<dbReference type="InterPro" id="IPR051317">
    <property type="entry name" value="Gfo/Idh/MocA_oxidoreduct"/>
</dbReference>
<dbReference type="InterPro" id="IPR036291">
    <property type="entry name" value="NAD(P)-bd_dom_sf"/>
</dbReference>
<dbReference type="PANTHER" id="PTHR43708">
    <property type="entry name" value="CONSERVED EXPRESSED OXIDOREDUCTASE (EUROFUNG)"/>
    <property type="match status" value="1"/>
</dbReference>
<evidence type="ECO:0000313" key="7">
    <source>
        <dbReference type="Proteomes" id="UP000433493"/>
    </source>
</evidence>
<dbReference type="RefSeq" id="WP_158050798.1">
    <property type="nucleotide sequence ID" value="NZ_WBKB01000001.1"/>
</dbReference>
<feature type="domain" description="GFO/IDH/MocA-like oxidoreductase" evidence="5">
    <location>
        <begin position="128"/>
        <end position="242"/>
    </location>
</feature>
<dbReference type="SUPFAM" id="SSF55347">
    <property type="entry name" value="Glyceraldehyde-3-phosphate dehydrogenase-like, C-terminal domain"/>
    <property type="match status" value="1"/>
</dbReference>
<dbReference type="Pfam" id="PF22725">
    <property type="entry name" value="GFO_IDH_MocA_C3"/>
    <property type="match status" value="1"/>
</dbReference>
<dbReference type="GO" id="GO:0016491">
    <property type="term" value="F:oxidoreductase activity"/>
    <property type="evidence" value="ECO:0007669"/>
    <property type="project" value="UniProtKB-KW"/>
</dbReference>
<accession>A0A7J5BEY4</accession>
<evidence type="ECO:0000256" key="1">
    <source>
        <dbReference type="ARBA" id="ARBA00010928"/>
    </source>
</evidence>
<dbReference type="Pfam" id="PF01408">
    <property type="entry name" value="GFO_IDH_MocA"/>
    <property type="match status" value="1"/>
</dbReference>
<dbReference type="EMBL" id="WBKB01000001">
    <property type="protein sequence ID" value="KAB1644785.1"/>
    <property type="molecule type" value="Genomic_DNA"/>
</dbReference>
<feature type="domain" description="Gfo/Idh/MocA-like oxidoreductase N-terminal" evidence="4">
    <location>
        <begin position="2"/>
        <end position="118"/>
    </location>
</feature>
<comment type="caution">
    <text evidence="6">The sequence shown here is derived from an EMBL/GenBank/DDBJ whole genome shotgun (WGS) entry which is preliminary data.</text>
</comment>
<keyword evidence="2" id="KW-0560">Oxidoreductase</keyword>
<organism evidence="6 7">
    <name type="scientific">Gulosibacter chungangensis</name>
    <dbReference type="NCBI Taxonomy" id="979746"/>
    <lineage>
        <taxon>Bacteria</taxon>
        <taxon>Bacillati</taxon>
        <taxon>Actinomycetota</taxon>
        <taxon>Actinomycetes</taxon>
        <taxon>Micrococcales</taxon>
        <taxon>Microbacteriaceae</taxon>
        <taxon>Gulosibacter</taxon>
    </lineage>
</organism>
<name>A0A7J5BEY4_9MICO</name>
<proteinExistence type="inferred from homology"/>
<keyword evidence="7" id="KW-1185">Reference proteome</keyword>
<dbReference type="InterPro" id="IPR055170">
    <property type="entry name" value="GFO_IDH_MocA-like_dom"/>
</dbReference>
<gene>
    <name evidence="6" type="ORF">F8O05_00440</name>
</gene>
<dbReference type="PANTHER" id="PTHR43708:SF5">
    <property type="entry name" value="CONSERVED EXPRESSED OXIDOREDUCTASE (EUROFUNG)-RELATED"/>
    <property type="match status" value="1"/>
</dbReference>
<sequence>MKLGLVGYGSGGRYFHSPYIAAAEGVELVGIVARSPQRVAEVQSDFPEVPVYASLTELLEAGVDAVTITTPPQTRRELVLEAIEAGVHVIADKPFAPDAAGARELVAAAEAKGVLLSVFQNRRWDTDIRTLKQVLDSEELGKVWRFESAFNLDEPESLESGPTGGLLRDLGSHVVDQALWLFGPATAVTAFLDWVELPEGRTDASFFINLQHASGTHSHISASKVNRLVSKELRVLAEHGSFISSQTDAQTQAIFRGERPAAGRENWGYEVEKRWATLNTATGSRPVPSAQGDYTQFYEQFAAAVDRGEPQPVPASEAVGTIEVLDAVWLSAAESRTVTL</sequence>
<evidence type="ECO:0000313" key="6">
    <source>
        <dbReference type="EMBL" id="KAB1644785.1"/>
    </source>
</evidence>